<dbReference type="InterPro" id="IPR001362">
    <property type="entry name" value="Glyco_hydro_32"/>
</dbReference>
<dbReference type="OrthoDB" id="9759709at2"/>
<dbReference type="Proteomes" id="UP000054099">
    <property type="component" value="Unassembled WGS sequence"/>
</dbReference>
<sequence length="485" mass="55866">MYNHPYRPQFHFSPKEKWMNDPNGLVYYDGEYHLFYQYHPESTVWGPMHWGHAVSPDLIHWEELPVALYPDELGMIFSGCAVVDRDNTSGLKEGEEDVLVAFYTQHEENNEKQSLAYSHDRGRTWIKYDQNPVIANPGMKDFRDPKVFWSQENAKWIMCLAAGDEIQFYESSNLINWEYLSSFGNDFGAHGGVWECPDLFQLKVDGTDTKKWVLIVSINPGGPNGGSATQYFVGEFDGKAFHPDEGPAHIRWADGGKDFYAAVSWSNTEVERKIWIGWMSNWQYANEVPTDPWRSAMSLPRELGLKMTESGWCLTQKVVKEFDNIKEEKLNAYENVVVKDEQPFVFPSKDELFELKLKPKNIDPDTKEWGIVLRKGEKTETCVTYSRVNRQWSVDRRRSGAIDFSEHFPSLDAAGATRQHTDHHVQLILDACSLELFAGDGELMMTELLFPFDEDFTMQVYSVGGEVAFEEVKLTRLKSIWNPKA</sequence>
<evidence type="ECO:0000313" key="8">
    <source>
        <dbReference type="Proteomes" id="UP000054099"/>
    </source>
</evidence>
<dbReference type="SMART" id="SM00640">
    <property type="entry name" value="Glyco_32"/>
    <property type="match status" value="1"/>
</dbReference>
<dbReference type="GO" id="GO:0005987">
    <property type="term" value="P:sucrose catabolic process"/>
    <property type="evidence" value="ECO:0007669"/>
    <property type="project" value="TreeGrafter"/>
</dbReference>
<keyword evidence="8" id="KW-1185">Reference proteome</keyword>
<organism evidence="7 8">
    <name type="scientific">Fictibacillus enclensis</name>
    <dbReference type="NCBI Taxonomy" id="1017270"/>
    <lineage>
        <taxon>Bacteria</taxon>
        <taxon>Bacillati</taxon>
        <taxon>Bacillota</taxon>
        <taxon>Bacilli</taxon>
        <taxon>Bacillales</taxon>
        <taxon>Fictibacillaceae</taxon>
        <taxon>Fictibacillus</taxon>
    </lineage>
</organism>
<evidence type="ECO:0000256" key="4">
    <source>
        <dbReference type="RuleBase" id="RU362110"/>
    </source>
</evidence>
<comment type="similarity">
    <text evidence="1 4">Belongs to the glycosyl hydrolase 32 family.</text>
</comment>
<evidence type="ECO:0000256" key="1">
    <source>
        <dbReference type="ARBA" id="ARBA00009902"/>
    </source>
</evidence>
<comment type="caution">
    <text evidence="7">The sequence shown here is derived from an EMBL/GenBank/DDBJ whole genome shotgun (WGS) entry which is preliminary data.</text>
</comment>
<dbReference type="GO" id="GO:0004575">
    <property type="term" value="F:sucrose alpha-glucosidase activity"/>
    <property type="evidence" value="ECO:0007669"/>
    <property type="project" value="TreeGrafter"/>
</dbReference>
<evidence type="ECO:0000313" key="7">
    <source>
        <dbReference type="EMBL" id="KSU81010.1"/>
    </source>
</evidence>
<accession>A0A0V8J1Q3</accession>
<protein>
    <recommendedName>
        <fullName evidence="9">Glycoside hydrolase</fullName>
    </recommendedName>
</protein>
<dbReference type="Pfam" id="PF00251">
    <property type="entry name" value="Glyco_hydro_32N"/>
    <property type="match status" value="1"/>
</dbReference>
<feature type="domain" description="Glycosyl hydrolase family 32 N-terminal" evidence="5">
    <location>
        <begin position="11"/>
        <end position="307"/>
    </location>
</feature>
<dbReference type="InterPro" id="IPR013320">
    <property type="entry name" value="ConA-like_dom_sf"/>
</dbReference>
<evidence type="ECO:0000259" key="6">
    <source>
        <dbReference type="Pfam" id="PF08244"/>
    </source>
</evidence>
<evidence type="ECO:0000259" key="5">
    <source>
        <dbReference type="Pfam" id="PF00251"/>
    </source>
</evidence>
<gene>
    <name evidence="7" type="ORF">AS030_18840</name>
</gene>
<evidence type="ECO:0000256" key="3">
    <source>
        <dbReference type="ARBA" id="ARBA00023295"/>
    </source>
</evidence>
<keyword evidence="3 4" id="KW-0326">Glycosidase</keyword>
<dbReference type="InterPro" id="IPR013189">
    <property type="entry name" value="Glyco_hydro_32_C"/>
</dbReference>
<dbReference type="Gene3D" id="2.115.10.20">
    <property type="entry name" value="Glycosyl hydrolase domain, family 43"/>
    <property type="match status" value="1"/>
</dbReference>
<dbReference type="SUPFAM" id="SSF49899">
    <property type="entry name" value="Concanavalin A-like lectins/glucanases"/>
    <property type="match status" value="1"/>
</dbReference>
<dbReference type="FunFam" id="2.115.10.20:FF:000002">
    <property type="entry name" value="Invertase 2"/>
    <property type="match status" value="1"/>
</dbReference>
<proteinExistence type="inferred from homology"/>
<dbReference type="CDD" id="cd18622">
    <property type="entry name" value="GH32_Inu-like"/>
    <property type="match status" value="1"/>
</dbReference>
<name>A0A0V8J1Q3_9BACL</name>
<reference evidence="7 8" key="1">
    <citation type="journal article" date="2014" name="Antonie Van Leeuwenhoek">
        <title>Fictibacillus enclensis sp. nov., isolated from marine sediment.</title>
        <authorList>
            <person name="Dastager S.G."/>
            <person name="Mawlankar R."/>
            <person name="Srinivasan K."/>
            <person name="Tang S.K."/>
            <person name="Lee J.C."/>
            <person name="Ramana V.V."/>
            <person name="Shouche Y.S."/>
        </authorList>
    </citation>
    <scope>NUCLEOTIDE SEQUENCE [LARGE SCALE GENOMIC DNA]</scope>
    <source>
        <strain evidence="7 8">NIO-1003</strain>
    </source>
</reference>
<dbReference type="EMBL" id="LNQN01000006">
    <property type="protein sequence ID" value="KSU81010.1"/>
    <property type="molecule type" value="Genomic_DNA"/>
</dbReference>
<dbReference type="InterPro" id="IPR023296">
    <property type="entry name" value="Glyco_hydro_beta-prop_sf"/>
</dbReference>
<dbReference type="InterPro" id="IPR018053">
    <property type="entry name" value="Glyco_hydro_32_AS"/>
</dbReference>
<dbReference type="Pfam" id="PF08244">
    <property type="entry name" value="Glyco_hydro_32C"/>
    <property type="match status" value="1"/>
</dbReference>
<dbReference type="Gene3D" id="2.60.120.560">
    <property type="entry name" value="Exo-inulinase, domain 1"/>
    <property type="match status" value="1"/>
</dbReference>
<dbReference type="PANTHER" id="PTHR42800:SF1">
    <property type="entry name" value="EXOINULINASE INUD (AFU_ORTHOLOGUE AFUA_5G00480)"/>
    <property type="match status" value="1"/>
</dbReference>
<dbReference type="InterPro" id="IPR013148">
    <property type="entry name" value="Glyco_hydro_32_N"/>
</dbReference>
<dbReference type="PANTHER" id="PTHR42800">
    <property type="entry name" value="EXOINULINASE INUD (AFU_ORTHOLOGUE AFUA_5G00480)"/>
    <property type="match status" value="1"/>
</dbReference>
<dbReference type="SUPFAM" id="SSF75005">
    <property type="entry name" value="Arabinanase/levansucrase/invertase"/>
    <property type="match status" value="1"/>
</dbReference>
<evidence type="ECO:0000256" key="2">
    <source>
        <dbReference type="ARBA" id="ARBA00022801"/>
    </source>
</evidence>
<evidence type="ECO:0008006" key="9">
    <source>
        <dbReference type="Google" id="ProtNLM"/>
    </source>
</evidence>
<dbReference type="AlphaFoldDB" id="A0A0V8J1Q3"/>
<dbReference type="PROSITE" id="PS00609">
    <property type="entry name" value="GLYCOSYL_HYDROL_F32"/>
    <property type="match status" value="1"/>
</dbReference>
<dbReference type="RefSeq" id="WP_061974570.1">
    <property type="nucleotide sequence ID" value="NZ_FMAV01000004.1"/>
</dbReference>
<dbReference type="GO" id="GO:0005737">
    <property type="term" value="C:cytoplasm"/>
    <property type="evidence" value="ECO:0007669"/>
    <property type="project" value="TreeGrafter"/>
</dbReference>
<feature type="domain" description="Glycosyl hydrolase family 32 C-terminal" evidence="6">
    <location>
        <begin position="351"/>
        <end position="474"/>
    </location>
</feature>
<keyword evidence="2 4" id="KW-0378">Hydrolase</keyword>